<feature type="region of interest" description="Disordered" evidence="1">
    <location>
        <begin position="1"/>
        <end position="20"/>
    </location>
</feature>
<evidence type="ECO:0000256" key="1">
    <source>
        <dbReference type="SAM" id="MobiDB-lite"/>
    </source>
</evidence>
<feature type="transmembrane region" description="Helical" evidence="2">
    <location>
        <begin position="115"/>
        <end position="139"/>
    </location>
</feature>
<feature type="compositionally biased region" description="Polar residues" evidence="1">
    <location>
        <begin position="1"/>
        <end position="11"/>
    </location>
</feature>
<dbReference type="PANTHER" id="PTHR31930">
    <property type="entry name" value="SERPENTINE RECEPTOR, CLASS R"/>
    <property type="match status" value="1"/>
</dbReference>
<feature type="transmembrane region" description="Helical" evidence="2">
    <location>
        <begin position="73"/>
        <end position="95"/>
    </location>
</feature>
<keyword evidence="2" id="KW-1133">Transmembrane helix</keyword>
<keyword evidence="4" id="KW-1185">Reference proteome</keyword>
<feature type="transmembrane region" description="Helical" evidence="2">
    <location>
        <begin position="211"/>
        <end position="234"/>
    </location>
</feature>
<dbReference type="InterPro" id="IPR004950">
    <property type="entry name" value="DUF267_CAE_spp"/>
</dbReference>
<dbReference type="STRING" id="2018661.A0A2A2M0A1"/>
<organism evidence="3 4">
    <name type="scientific">Diploscapter pachys</name>
    <dbReference type="NCBI Taxonomy" id="2018661"/>
    <lineage>
        <taxon>Eukaryota</taxon>
        <taxon>Metazoa</taxon>
        <taxon>Ecdysozoa</taxon>
        <taxon>Nematoda</taxon>
        <taxon>Chromadorea</taxon>
        <taxon>Rhabditida</taxon>
        <taxon>Rhabditina</taxon>
        <taxon>Rhabditomorpha</taxon>
        <taxon>Rhabditoidea</taxon>
        <taxon>Rhabditidae</taxon>
        <taxon>Diploscapter</taxon>
    </lineage>
</organism>
<evidence type="ECO:0000313" key="4">
    <source>
        <dbReference type="Proteomes" id="UP000218231"/>
    </source>
</evidence>
<gene>
    <name evidence="3" type="ORF">WR25_06213</name>
</gene>
<reference evidence="3 4" key="1">
    <citation type="journal article" date="2017" name="Curr. Biol.">
        <title>Genome architecture and evolution of a unichromosomal asexual nematode.</title>
        <authorList>
            <person name="Fradin H."/>
            <person name="Zegar C."/>
            <person name="Gutwein M."/>
            <person name="Lucas J."/>
            <person name="Kovtun M."/>
            <person name="Corcoran D."/>
            <person name="Baugh L.R."/>
            <person name="Kiontke K."/>
            <person name="Gunsalus K."/>
            <person name="Fitch D.H."/>
            <person name="Piano F."/>
        </authorList>
    </citation>
    <scope>NUCLEOTIDE SEQUENCE [LARGE SCALE GENOMIC DNA]</scope>
    <source>
        <strain evidence="3">PF1309</strain>
    </source>
</reference>
<evidence type="ECO:0000256" key="2">
    <source>
        <dbReference type="SAM" id="Phobius"/>
    </source>
</evidence>
<keyword evidence="2" id="KW-0812">Transmembrane</keyword>
<dbReference type="Pfam" id="PF03268">
    <property type="entry name" value="DUF267"/>
    <property type="match status" value="1"/>
</dbReference>
<protein>
    <submittedName>
        <fullName evidence="3">Uncharacterized protein</fullName>
    </submittedName>
</protein>
<dbReference type="AlphaFoldDB" id="A0A2A2M0A1"/>
<proteinExistence type="predicted"/>
<feature type="transmembrane region" description="Helical" evidence="2">
    <location>
        <begin position="160"/>
        <end position="179"/>
    </location>
</feature>
<evidence type="ECO:0000313" key="3">
    <source>
        <dbReference type="EMBL" id="PAV91912.1"/>
    </source>
</evidence>
<name>A0A2A2M0A1_9BILA</name>
<accession>A0A2A2M0A1</accession>
<dbReference type="EMBL" id="LIAE01006281">
    <property type="protein sequence ID" value="PAV91912.1"/>
    <property type="molecule type" value="Genomic_DNA"/>
</dbReference>
<keyword evidence="2" id="KW-0472">Membrane</keyword>
<comment type="caution">
    <text evidence="3">The sequence shown here is derived from an EMBL/GenBank/DDBJ whole genome shotgun (WGS) entry which is preliminary data.</text>
</comment>
<dbReference type="OrthoDB" id="5788229at2759"/>
<sequence length="291" mass="33598">MANERVQSIQMSSFGSQQTDSSSASVSVQMVRNPSTRVTPKLILGPFYYFLRFSTFDMSPAVIGPDRARPIRALAIFLAFFINLLMIARFFILLFDNSEKPFTQVWAKNNLLAFQVLYGFNSAMALISWTKTGFLDSFCERLMRCRQMRLKEHPPPNRTAGRVFLYGILFVLVGIWTTVTVSDAILYWRDVIGNHQQKTFDMVMVYGIDPIVYTFASIASAICILIYVIFNYIIANEFQIFNEELEEEAKQEKLINLDTLSSFNERHFELIQFLQFANLDLRKNNNNFINA</sequence>
<dbReference type="Proteomes" id="UP000218231">
    <property type="component" value="Unassembled WGS sequence"/>
</dbReference>
<dbReference type="PANTHER" id="PTHR31930:SF1">
    <property type="entry name" value="SERPENTINE RECEPTOR, CLASS R"/>
    <property type="match status" value="1"/>
</dbReference>